<gene>
    <name evidence="2" type="ORF">GCM10025869_33390</name>
</gene>
<name>A0ABQ6JZV1_9MICO</name>
<feature type="domain" description="DUF4440" evidence="1">
    <location>
        <begin position="28"/>
        <end position="131"/>
    </location>
</feature>
<comment type="caution">
    <text evidence="2">The sequence shown here is derived from an EMBL/GenBank/DDBJ whole genome shotgun (WGS) entry which is preliminary data.</text>
</comment>
<reference evidence="3" key="1">
    <citation type="journal article" date="2019" name="Int. J. Syst. Evol. Microbiol.">
        <title>The Global Catalogue of Microorganisms (GCM) 10K type strain sequencing project: providing services to taxonomists for standard genome sequencing and annotation.</title>
        <authorList>
            <consortium name="The Broad Institute Genomics Platform"/>
            <consortium name="The Broad Institute Genome Sequencing Center for Infectious Disease"/>
            <person name="Wu L."/>
            <person name="Ma J."/>
        </authorList>
    </citation>
    <scope>NUCLEOTIDE SEQUENCE [LARGE SCALE GENOMIC DNA]</scope>
    <source>
        <strain evidence="3">NBRC 108755</strain>
    </source>
</reference>
<organism evidence="2 3">
    <name type="scientific">Homoserinibacter gongjuensis</name>
    <dbReference type="NCBI Taxonomy" id="1162968"/>
    <lineage>
        <taxon>Bacteria</taxon>
        <taxon>Bacillati</taxon>
        <taxon>Actinomycetota</taxon>
        <taxon>Actinomycetes</taxon>
        <taxon>Micrococcales</taxon>
        <taxon>Microbacteriaceae</taxon>
        <taxon>Homoserinibacter</taxon>
    </lineage>
</organism>
<evidence type="ECO:0000313" key="3">
    <source>
        <dbReference type="Proteomes" id="UP001157069"/>
    </source>
</evidence>
<dbReference type="InterPro" id="IPR032710">
    <property type="entry name" value="NTF2-like_dom_sf"/>
</dbReference>
<protein>
    <recommendedName>
        <fullName evidence="1">DUF4440 domain-containing protein</fullName>
    </recommendedName>
</protein>
<keyword evidence="3" id="KW-1185">Reference proteome</keyword>
<evidence type="ECO:0000259" key="1">
    <source>
        <dbReference type="Pfam" id="PF14534"/>
    </source>
</evidence>
<dbReference type="Proteomes" id="UP001157069">
    <property type="component" value="Unassembled WGS sequence"/>
</dbReference>
<evidence type="ECO:0000313" key="2">
    <source>
        <dbReference type="EMBL" id="GMA92810.1"/>
    </source>
</evidence>
<dbReference type="EMBL" id="BSVA01000001">
    <property type="protein sequence ID" value="GMA92810.1"/>
    <property type="molecule type" value="Genomic_DNA"/>
</dbReference>
<sequence>MPSTPRAYRRTRSAAPRTLARMEIDELLTLERRGWDSLCDGTGGEFYGGLMTDDGVMVLAHGFALGRDAVVASLGDAPPWVGYEIRDPRLVALDDDATALVYTGRAWRDGEPAFEALMSSVYVRRDARWRLALYQQTPIPAG</sequence>
<dbReference type="Pfam" id="PF14534">
    <property type="entry name" value="DUF4440"/>
    <property type="match status" value="1"/>
</dbReference>
<dbReference type="InterPro" id="IPR027843">
    <property type="entry name" value="DUF4440"/>
</dbReference>
<dbReference type="Gene3D" id="3.10.450.50">
    <property type="match status" value="1"/>
</dbReference>
<dbReference type="SUPFAM" id="SSF54427">
    <property type="entry name" value="NTF2-like"/>
    <property type="match status" value="1"/>
</dbReference>
<accession>A0ABQ6JZV1</accession>
<proteinExistence type="predicted"/>